<dbReference type="SUPFAM" id="SSF52980">
    <property type="entry name" value="Restriction endonuclease-like"/>
    <property type="match status" value="1"/>
</dbReference>
<name>A0A026X111_OOCBI</name>
<evidence type="ECO:0000313" key="3">
    <source>
        <dbReference type="Proteomes" id="UP000053097"/>
    </source>
</evidence>
<feature type="domain" description="YqaJ viral recombinase" evidence="1">
    <location>
        <begin position="20"/>
        <end position="128"/>
    </location>
</feature>
<dbReference type="InterPro" id="IPR051703">
    <property type="entry name" value="NF-kappa-B_Signaling_Reg"/>
</dbReference>
<dbReference type="Gene3D" id="3.90.320.10">
    <property type="match status" value="1"/>
</dbReference>
<protein>
    <recommendedName>
        <fullName evidence="1">YqaJ viral recombinase domain-containing protein</fullName>
    </recommendedName>
</protein>
<sequence length="245" mass="28583">MRPTTSCAATVKSILFPPSIENVAMKYGREMEEVARKQIAAKLKKDITPCGLFIYDEYPCLGASPDGIIDEDGLVEIKCPFSAENLTADETLQKLPHFKTVFDQKNPDEMNRKHRFFYQVQGQLNITRRDYCIFVMWTPKSFKMVRVSRDEVFWKNQMLPLLIRFYNESMLLEILDSRHNRHLPIRDPQYILEAKERKDACKRTKRNNGEITEEDARIIKKTLDETNVPLSVLEQNILPLHSKSD</sequence>
<evidence type="ECO:0000259" key="1">
    <source>
        <dbReference type="Pfam" id="PF09588"/>
    </source>
</evidence>
<dbReference type="EMBL" id="KK107048">
    <property type="protein sequence ID" value="EZA61676.1"/>
    <property type="molecule type" value="Genomic_DNA"/>
</dbReference>
<dbReference type="OMA" id="QMEMAIT"/>
<dbReference type="CDD" id="cd22343">
    <property type="entry name" value="PDDEXK_lambda_exonuclease-like"/>
    <property type="match status" value="1"/>
</dbReference>
<keyword evidence="3" id="KW-1185">Reference proteome</keyword>
<dbReference type="PANTHER" id="PTHR46609">
    <property type="entry name" value="EXONUCLEASE, PHAGE-TYPE/RECB, C-TERMINAL DOMAIN-CONTAINING PROTEIN"/>
    <property type="match status" value="1"/>
</dbReference>
<dbReference type="Proteomes" id="UP000053097">
    <property type="component" value="Unassembled WGS sequence"/>
</dbReference>
<dbReference type="InterPro" id="IPR011335">
    <property type="entry name" value="Restrct_endonuc-II-like"/>
</dbReference>
<dbReference type="AlphaFoldDB" id="A0A026X111"/>
<organism evidence="2 3">
    <name type="scientific">Ooceraea biroi</name>
    <name type="common">Clonal raider ant</name>
    <name type="synonym">Cerapachys biroi</name>
    <dbReference type="NCBI Taxonomy" id="2015173"/>
    <lineage>
        <taxon>Eukaryota</taxon>
        <taxon>Metazoa</taxon>
        <taxon>Ecdysozoa</taxon>
        <taxon>Arthropoda</taxon>
        <taxon>Hexapoda</taxon>
        <taxon>Insecta</taxon>
        <taxon>Pterygota</taxon>
        <taxon>Neoptera</taxon>
        <taxon>Endopterygota</taxon>
        <taxon>Hymenoptera</taxon>
        <taxon>Apocrita</taxon>
        <taxon>Aculeata</taxon>
        <taxon>Formicoidea</taxon>
        <taxon>Formicidae</taxon>
        <taxon>Dorylinae</taxon>
        <taxon>Ooceraea</taxon>
    </lineage>
</organism>
<reference evidence="2 3" key="1">
    <citation type="journal article" date="2014" name="Curr. Biol.">
        <title>The genome of the clonal raider ant Cerapachys biroi.</title>
        <authorList>
            <person name="Oxley P.R."/>
            <person name="Ji L."/>
            <person name="Fetter-Pruneda I."/>
            <person name="McKenzie S.K."/>
            <person name="Li C."/>
            <person name="Hu H."/>
            <person name="Zhang G."/>
            <person name="Kronauer D.J."/>
        </authorList>
    </citation>
    <scope>NUCLEOTIDE SEQUENCE [LARGE SCALE GENOMIC DNA]</scope>
</reference>
<dbReference type="OrthoDB" id="7699452at2759"/>
<dbReference type="Pfam" id="PF09588">
    <property type="entry name" value="YqaJ"/>
    <property type="match status" value="1"/>
</dbReference>
<gene>
    <name evidence="2" type="ORF">X777_10508</name>
</gene>
<dbReference type="InterPro" id="IPR019080">
    <property type="entry name" value="YqaJ_viral_recombinase"/>
</dbReference>
<dbReference type="PANTHER" id="PTHR46609:SF8">
    <property type="entry name" value="YQAJ VIRAL RECOMBINASE DOMAIN-CONTAINING PROTEIN"/>
    <property type="match status" value="1"/>
</dbReference>
<dbReference type="InterPro" id="IPR011604">
    <property type="entry name" value="PDDEXK-like_dom_sf"/>
</dbReference>
<dbReference type="GO" id="GO:0006281">
    <property type="term" value="P:DNA repair"/>
    <property type="evidence" value="ECO:0007669"/>
    <property type="project" value="UniProtKB-ARBA"/>
</dbReference>
<evidence type="ECO:0000313" key="2">
    <source>
        <dbReference type="EMBL" id="EZA61676.1"/>
    </source>
</evidence>
<proteinExistence type="predicted"/>
<accession>A0A026X111</accession>